<keyword evidence="4 6" id="KW-0238">DNA-binding</keyword>
<dbReference type="InterPro" id="IPR041664">
    <property type="entry name" value="AAA_16"/>
</dbReference>
<evidence type="ECO:0000256" key="1">
    <source>
        <dbReference type="ARBA" id="ARBA00005820"/>
    </source>
</evidence>
<dbReference type="SUPFAM" id="SSF48452">
    <property type="entry name" value="TPR-like"/>
    <property type="match status" value="1"/>
</dbReference>
<reference evidence="10" key="1">
    <citation type="journal article" date="2019" name="Int. J. Syst. Evol. Microbiol.">
        <title>The Global Catalogue of Microorganisms (GCM) 10K type strain sequencing project: providing services to taxonomists for standard genome sequencing and annotation.</title>
        <authorList>
            <consortium name="The Broad Institute Genomics Platform"/>
            <consortium name="The Broad Institute Genome Sequencing Center for Infectious Disease"/>
            <person name="Wu L."/>
            <person name="Ma J."/>
        </authorList>
    </citation>
    <scope>NUCLEOTIDE SEQUENCE [LARGE SCALE GENOMIC DNA]</scope>
    <source>
        <strain evidence="10">JCM 14560</strain>
    </source>
</reference>
<evidence type="ECO:0000256" key="7">
    <source>
        <dbReference type="SAM" id="MobiDB-lite"/>
    </source>
</evidence>
<dbReference type="InterPro" id="IPR051677">
    <property type="entry name" value="AfsR-DnrI-RedD_regulator"/>
</dbReference>
<sequence length="628" mass="68223">MINSLPRPQSPASQGLSIRALGELEVTIDGRPVPLGPVKQRLTLAVLVSRPNTTVSVDLLAEAVWADEPPASARKNLQSYICSLRKLLAPAGRPDRLVRHAGGYVLRVSPAELDLLRFEELLRAGRQAVQLGAAEHGARLLREALDLWSGPLLSDLSAGQAIWQEADRYAARRVAVCEDWAEVELGLGHAPAVAELLAETVREHPLRERLRAAHMTALYRAGRKTEALASYDDIRQYLARELGLDVSPTLEAVHRGVLEDRLVEDRPVEDHGGPGRPRHSVTESVTPQPRHPVVALPADLPDFTGREPYIQDLRQALLGEGRLVVLHGPVGVGKTSLAVHVCHQLQAEYPDGVLSVRLRQENGSPRPAASVLAELFRAAGLLGSVPRSALRAVAQEDCEEAAAVWRSWVARHRVLVLLDDAPDEESVRRLLPGTGSGSVLVTSRRILVGLGPLHQVGLGPFTQNESVTLLSRITGDAWLAGDRAAAERIAGALGRLPLALRVSGTKLALLKYLTPQEYAARLEKCPSLLDELTAGELSVRSRLAAWWHSLPEEVRCQLHRLGHLPRPLFTLADATAALQCNEHVASRTVESLMEVGLLGYPTAEVSAHMALYEMPVLTQLYARESAAA</sequence>
<dbReference type="Pfam" id="PF13191">
    <property type="entry name" value="AAA_16"/>
    <property type="match status" value="1"/>
</dbReference>
<dbReference type="SUPFAM" id="SSF46894">
    <property type="entry name" value="C-terminal effector domain of the bipartite response regulators"/>
    <property type="match status" value="1"/>
</dbReference>
<dbReference type="EMBL" id="BAAANT010000021">
    <property type="protein sequence ID" value="GAA2147221.1"/>
    <property type="molecule type" value="Genomic_DNA"/>
</dbReference>
<dbReference type="RefSeq" id="WP_344466502.1">
    <property type="nucleotide sequence ID" value="NZ_BAAANT010000021.1"/>
</dbReference>
<evidence type="ECO:0000256" key="3">
    <source>
        <dbReference type="ARBA" id="ARBA00023015"/>
    </source>
</evidence>
<dbReference type="PROSITE" id="PS51755">
    <property type="entry name" value="OMPR_PHOB"/>
    <property type="match status" value="1"/>
</dbReference>
<dbReference type="Gene3D" id="1.25.40.10">
    <property type="entry name" value="Tetratricopeptide repeat domain"/>
    <property type="match status" value="1"/>
</dbReference>
<dbReference type="PANTHER" id="PTHR35807:SF1">
    <property type="entry name" value="TRANSCRIPTIONAL REGULATOR REDD"/>
    <property type="match status" value="1"/>
</dbReference>
<accession>A0ABP5LHD6</accession>
<dbReference type="SMART" id="SM00862">
    <property type="entry name" value="Trans_reg_C"/>
    <property type="match status" value="1"/>
</dbReference>
<evidence type="ECO:0000256" key="2">
    <source>
        <dbReference type="ARBA" id="ARBA00023012"/>
    </source>
</evidence>
<gene>
    <name evidence="9" type="ORF">GCM10009760_37810</name>
</gene>
<protein>
    <recommendedName>
        <fullName evidence="8">OmpR/PhoB-type domain-containing protein</fullName>
    </recommendedName>
</protein>
<dbReference type="SUPFAM" id="SSF52540">
    <property type="entry name" value="P-loop containing nucleoside triphosphate hydrolases"/>
    <property type="match status" value="1"/>
</dbReference>
<dbReference type="InterPro" id="IPR011990">
    <property type="entry name" value="TPR-like_helical_dom_sf"/>
</dbReference>
<dbReference type="PANTHER" id="PTHR35807">
    <property type="entry name" value="TRANSCRIPTIONAL REGULATOR REDD-RELATED"/>
    <property type="match status" value="1"/>
</dbReference>
<name>A0ABP5LHD6_9ACTN</name>
<evidence type="ECO:0000259" key="8">
    <source>
        <dbReference type="PROSITE" id="PS51755"/>
    </source>
</evidence>
<dbReference type="CDD" id="cd00383">
    <property type="entry name" value="trans_reg_C"/>
    <property type="match status" value="1"/>
</dbReference>
<evidence type="ECO:0000256" key="4">
    <source>
        <dbReference type="ARBA" id="ARBA00023125"/>
    </source>
</evidence>
<comment type="similarity">
    <text evidence="1">Belongs to the AfsR/DnrI/RedD regulatory family.</text>
</comment>
<evidence type="ECO:0000313" key="10">
    <source>
        <dbReference type="Proteomes" id="UP001422759"/>
    </source>
</evidence>
<dbReference type="SMART" id="SM01043">
    <property type="entry name" value="BTAD"/>
    <property type="match status" value="1"/>
</dbReference>
<dbReference type="Gene3D" id="3.40.50.300">
    <property type="entry name" value="P-loop containing nucleotide triphosphate hydrolases"/>
    <property type="match status" value="1"/>
</dbReference>
<dbReference type="InterPro" id="IPR016032">
    <property type="entry name" value="Sig_transdc_resp-reg_C-effctor"/>
</dbReference>
<proteinExistence type="inferred from homology"/>
<dbReference type="Pfam" id="PF00486">
    <property type="entry name" value="Trans_reg_C"/>
    <property type="match status" value="1"/>
</dbReference>
<feature type="DNA-binding region" description="OmpR/PhoB-type" evidence="6">
    <location>
        <begin position="8"/>
        <end position="108"/>
    </location>
</feature>
<organism evidence="9 10">
    <name type="scientific">Kitasatospora kazusensis</name>
    <dbReference type="NCBI Taxonomy" id="407974"/>
    <lineage>
        <taxon>Bacteria</taxon>
        <taxon>Bacillati</taxon>
        <taxon>Actinomycetota</taxon>
        <taxon>Actinomycetes</taxon>
        <taxon>Kitasatosporales</taxon>
        <taxon>Streptomycetaceae</taxon>
        <taxon>Kitasatospora</taxon>
    </lineage>
</organism>
<feature type="compositionally biased region" description="Basic and acidic residues" evidence="7">
    <location>
        <begin position="264"/>
        <end position="273"/>
    </location>
</feature>
<evidence type="ECO:0000313" key="9">
    <source>
        <dbReference type="EMBL" id="GAA2147221.1"/>
    </source>
</evidence>
<evidence type="ECO:0000256" key="6">
    <source>
        <dbReference type="PROSITE-ProRule" id="PRU01091"/>
    </source>
</evidence>
<dbReference type="InterPro" id="IPR036388">
    <property type="entry name" value="WH-like_DNA-bd_sf"/>
</dbReference>
<feature type="domain" description="OmpR/PhoB-type" evidence="8">
    <location>
        <begin position="8"/>
        <end position="108"/>
    </location>
</feature>
<dbReference type="InterPro" id="IPR027417">
    <property type="entry name" value="P-loop_NTPase"/>
</dbReference>
<keyword evidence="2" id="KW-0902">Two-component regulatory system</keyword>
<comment type="caution">
    <text evidence="9">The sequence shown here is derived from an EMBL/GenBank/DDBJ whole genome shotgun (WGS) entry which is preliminary data.</text>
</comment>
<feature type="region of interest" description="Disordered" evidence="7">
    <location>
        <begin position="264"/>
        <end position="292"/>
    </location>
</feature>
<dbReference type="Pfam" id="PF03704">
    <property type="entry name" value="BTAD"/>
    <property type="match status" value="1"/>
</dbReference>
<keyword evidence="3" id="KW-0805">Transcription regulation</keyword>
<dbReference type="PRINTS" id="PR00364">
    <property type="entry name" value="DISEASERSIST"/>
</dbReference>
<evidence type="ECO:0000256" key="5">
    <source>
        <dbReference type="ARBA" id="ARBA00023163"/>
    </source>
</evidence>
<keyword evidence="5" id="KW-0804">Transcription</keyword>
<dbReference type="CDD" id="cd15831">
    <property type="entry name" value="BTAD"/>
    <property type="match status" value="1"/>
</dbReference>
<keyword evidence="10" id="KW-1185">Reference proteome</keyword>
<dbReference type="InterPro" id="IPR005158">
    <property type="entry name" value="BTAD"/>
</dbReference>
<dbReference type="Gene3D" id="1.10.10.10">
    <property type="entry name" value="Winged helix-like DNA-binding domain superfamily/Winged helix DNA-binding domain"/>
    <property type="match status" value="1"/>
</dbReference>
<dbReference type="InterPro" id="IPR001867">
    <property type="entry name" value="OmpR/PhoB-type_DNA-bd"/>
</dbReference>
<dbReference type="Proteomes" id="UP001422759">
    <property type="component" value="Unassembled WGS sequence"/>
</dbReference>